<dbReference type="AlphaFoldDB" id="A0A8H6HP64"/>
<comment type="caution">
    <text evidence="1">The sequence shown here is derived from an EMBL/GenBank/DDBJ whole genome shotgun (WGS) entry which is preliminary data.</text>
</comment>
<evidence type="ECO:0000313" key="1">
    <source>
        <dbReference type="EMBL" id="KAF6750643.1"/>
    </source>
</evidence>
<organism evidence="1 2">
    <name type="scientific">Ephemerocybe angulata</name>
    <dbReference type="NCBI Taxonomy" id="980116"/>
    <lineage>
        <taxon>Eukaryota</taxon>
        <taxon>Fungi</taxon>
        <taxon>Dikarya</taxon>
        <taxon>Basidiomycota</taxon>
        <taxon>Agaricomycotina</taxon>
        <taxon>Agaricomycetes</taxon>
        <taxon>Agaricomycetidae</taxon>
        <taxon>Agaricales</taxon>
        <taxon>Agaricineae</taxon>
        <taxon>Psathyrellaceae</taxon>
        <taxon>Ephemerocybe</taxon>
    </lineage>
</organism>
<proteinExistence type="predicted"/>
<keyword evidence="2" id="KW-1185">Reference proteome</keyword>
<name>A0A8H6HP64_9AGAR</name>
<sequence>MYVYVRNNVIAQKPTSDPNIQNALGGINAFLVFDAFCLLKMERMVSADISRPHLVHPIHPSIFLFSSCFPLLREFDWSHRPGSFIAIQYSIISNPRITHTHGRRITGITAQAERKAIFAIYGYSNLTIINFECSVDWRGFSGSVRVDGRNAQSLDGARWVISKRDEVRISAGSQVPVWSGRFGKRSVGHGRARWLTRRLESVMDGYVYATGLKDANRCHLYWDLETVKCASGLGEAIHVKISHISAKLRWGIEEVWVEDSGAAYGCTTTVIEPPSKLRTATSSTKISVVQLLTHASQKCTIESRVPLYWVARVSHIEIIRIPRSGRIES</sequence>
<reference evidence="1 2" key="1">
    <citation type="submission" date="2020-07" db="EMBL/GenBank/DDBJ databases">
        <title>Comparative genomics of pyrophilous fungi reveals a link between fire events and developmental genes.</title>
        <authorList>
            <consortium name="DOE Joint Genome Institute"/>
            <person name="Steindorff A.S."/>
            <person name="Carver A."/>
            <person name="Calhoun S."/>
            <person name="Stillman K."/>
            <person name="Liu H."/>
            <person name="Lipzen A."/>
            <person name="Pangilinan J."/>
            <person name="Labutti K."/>
            <person name="Bruns T.D."/>
            <person name="Grigoriev I.V."/>
        </authorList>
    </citation>
    <scope>NUCLEOTIDE SEQUENCE [LARGE SCALE GENOMIC DNA]</scope>
    <source>
        <strain evidence="1 2">CBS 144469</strain>
    </source>
</reference>
<protein>
    <submittedName>
        <fullName evidence="1">Uncharacterized protein</fullName>
    </submittedName>
</protein>
<gene>
    <name evidence="1" type="ORF">DFP72DRAFT_851447</name>
</gene>
<dbReference type="EMBL" id="JACGCI010000055">
    <property type="protein sequence ID" value="KAF6750643.1"/>
    <property type="molecule type" value="Genomic_DNA"/>
</dbReference>
<evidence type="ECO:0000313" key="2">
    <source>
        <dbReference type="Proteomes" id="UP000521943"/>
    </source>
</evidence>
<accession>A0A8H6HP64</accession>
<dbReference type="Proteomes" id="UP000521943">
    <property type="component" value="Unassembled WGS sequence"/>
</dbReference>